<reference evidence="2 3" key="1">
    <citation type="submission" date="2019-02" db="EMBL/GenBank/DDBJ databases">
        <title>Genome sequencing of the rare red list fungi Hericium alpestre (H. flagellum).</title>
        <authorList>
            <person name="Buettner E."/>
            <person name="Kellner H."/>
        </authorList>
    </citation>
    <scope>NUCLEOTIDE SEQUENCE [LARGE SCALE GENOMIC DNA]</scope>
    <source>
        <strain evidence="2 3">DSM 108284</strain>
    </source>
</reference>
<organism evidence="2 3">
    <name type="scientific">Hericium alpestre</name>
    <dbReference type="NCBI Taxonomy" id="135208"/>
    <lineage>
        <taxon>Eukaryota</taxon>
        <taxon>Fungi</taxon>
        <taxon>Dikarya</taxon>
        <taxon>Basidiomycota</taxon>
        <taxon>Agaricomycotina</taxon>
        <taxon>Agaricomycetes</taxon>
        <taxon>Russulales</taxon>
        <taxon>Hericiaceae</taxon>
        <taxon>Hericium</taxon>
    </lineage>
</organism>
<dbReference type="EMBL" id="SFCI01001421">
    <property type="protein sequence ID" value="TFY75810.1"/>
    <property type="molecule type" value="Genomic_DNA"/>
</dbReference>
<accession>A0A4Y9ZNI0</accession>
<feature type="region of interest" description="Disordered" evidence="1">
    <location>
        <begin position="316"/>
        <end position="347"/>
    </location>
</feature>
<dbReference type="STRING" id="135208.A0A4Y9ZNI0"/>
<dbReference type="OrthoDB" id="3352270at2759"/>
<keyword evidence="3" id="KW-1185">Reference proteome</keyword>
<sequence length="446" mass="50475">MSWLVAEQQQAAIHFMPSSQKPALNRDGPTMHGELARMALIQRQNAPIHNLPVELLSRIFLLGYSDGVDPARPFKRKTVEGLNWERARASTVADRPQLESLQLWHLQEWATSQNLFTATAKPPVKILNDDVPSLVNLSLVGVNLAWSQEEYLVALKQIEFALHSEGVRPSVKEWETLLRDSPDLERLSLHYSGPRIDGPWSSSPIELRVLRELSFTDMDPDVLCITMEHLSLPTLRVLELELPEQDFSAFLELVSNAETPYFPLLDTLRVSALDCSTEAWSKFLLAVPKLSFLETDFRRVQHDFFQILFTKVPRSEEPVSGTSESAIEEKRTSPDPPTHSVGGKSVDDPPYNVLLPSLAVLKVAGLPADRLLAFVDFRRMAGYPIPRFMVHNKLTSGEMSALEQAQVAVEYYQYSDDEEEEEEEEEEDEDVSEADEAEEEDDDYEA</sequence>
<dbReference type="Proteomes" id="UP000298061">
    <property type="component" value="Unassembled WGS sequence"/>
</dbReference>
<gene>
    <name evidence="2" type="ORF">EWM64_g8200</name>
</gene>
<proteinExistence type="predicted"/>
<protein>
    <recommendedName>
        <fullName evidence="4">F-box domain-containing protein</fullName>
    </recommendedName>
</protein>
<feature type="compositionally biased region" description="Acidic residues" evidence="1">
    <location>
        <begin position="415"/>
        <end position="446"/>
    </location>
</feature>
<evidence type="ECO:0000313" key="2">
    <source>
        <dbReference type="EMBL" id="TFY75810.1"/>
    </source>
</evidence>
<dbReference type="AlphaFoldDB" id="A0A4Y9ZNI0"/>
<feature type="region of interest" description="Disordered" evidence="1">
    <location>
        <begin position="408"/>
        <end position="446"/>
    </location>
</feature>
<name>A0A4Y9ZNI0_9AGAM</name>
<evidence type="ECO:0000256" key="1">
    <source>
        <dbReference type="SAM" id="MobiDB-lite"/>
    </source>
</evidence>
<evidence type="ECO:0000313" key="3">
    <source>
        <dbReference type="Proteomes" id="UP000298061"/>
    </source>
</evidence>
<comment type="caution">
    <text evidence="2">The sequence shown here is derived from an EMBL/GenBank/DDBJ whole genome shotgun (WGS) entry which is preliminary data.</text>
</comment>
<evidence type="ECO:0008006" key="4">
    <source>
        <dbReference type="Google" id="ProtNLM"/>
    </source>
</evidence>